<dbReference type="Pfam" id="PF01653">
    <property type="entry name" value="DNA_ligase_aden"/>
    <property type="match status" value="1"/>
</dbReference>
<dbReference type="InterPro" id="IPR004150">
    <property type="entry name" value="NAD_DNA_ligase_OB"/>
</dbReference>
<dbReference type="PROSITE" id="PS01055">
    <property type="entry name" value="DNA_LIGASE_N1"/>
    <property type="match status" value="1"/>
</dbReference>
<dbReference type="SMART" id="SM00532">
    <property type="entry name" value="LIGANc"/>
    <property type="match status" value="1"/>
</dbReference>
<dbReference type="NCBIfam" id="NF005932">
    <property type="entry name" value="PRK07956.1"/>
    <property type="match status" value="1"/>
</dbReference>
<dbReference type="AlphaFoldDB" id="A0A502KSK8"/>
<dbReference type="InterPro" id="IPR013839">
    <property type="entry name" value="DNAligase_adenylation"/>
</dbReference>
<dbReference type="NCBIfam" id="TIGR00575">
    <property type="entry name" value="dnlj"/>
    <property type="match status" value="1"/>
</dbReference>
<dbReference type="SMART" id="SM00292">
    <property type="entry name" value="BRCT"/>
    <property type="match status" value="1"/>
</dbReference>
<evidence type="ECO:0000256" key="9">
    <source>
        <dbReference type="ARBA" id="ARBA00022842"/>
    </source>
</evidence>
<dbReference type="GO" id="GO:0003911">
    <property type="term" value="F:DNA ligase (NAD+) activity"/>
    <property type="evidence" value="ECO:0007669"/>
    <property type="project" value="UniProtKB-UniRule"/>
</dbReference>
<dbReference type="PANTHER" id="PTHR23389">
    <property type="entry name" value="CHROMOSOME TRANSMISSION FIDELITY FACTOR 18"/>
    <property type="match status" value="1"/>
</dbReference>
<keyword evidence="6 14" id="KW-0479">Metal-binding</keyword>
<dbReference type="InterPro" id="IPR018239">
    <property type="entry name" value="DNA_ligase_AS"/>
</dbReference>
<keyword evidence="9 14" id="KW-0460">Magnesium</keyword>
<dbReference type="GO" id="GO:0003677">
    <property type="term" value="F:DNA binding"/>
    <property type="evidence" value="ECO:0007669"/>
    <property type="project" value="InterPro"/>
</dbReference>
<feature type="binding site" evidence="14">
    <location>
        <position position="307"/>
    </location>
    <ligand>
        <name>NAD(+)</name>
        <dbReference type="ChEBI" id="CHEBI:57540"/>
    </ligand>
</feature>
<evidence type="ECO:0000256" key="13">
    <source>
        <dbReference type="ARBA" id="ARBA00060881"/>
    </source>
</evidence>
<dbReference type="GO" id="GO:0006260">
    <property type="term" value="P:DNA replication"/>
    <property type="evidence" value="ECO:0007669"/>
    <property type="project" value="UniProtKB-KW"/>
</dbReference>
<dbReference type="InterPro" id="IPR003583">
    <property type="entry name" value="Hlx-hairpin-Hlx_DNA-bd_motif"/>
</dbReference>
<comment type="caution">
    <text evidence="17">The sequence shown here is derived from an EMBL/GenBank/DDBJ whole genome shotgun (WGS) entry which is preliminary data.</text>
</comment>
<dbReference type="InterPro" id="IPR010994">
    <property type="entry name" value="RuvA_2-like"/>
</dbReference>
<proteinExistence type="inferred from homology"/>
<evidence type="ECO:0000313" key="17">
    <source>
        <dbReference type="EMBL" id="TPH14638.1"/>
    </source>
</evidence>
<evidence type="ECO:0000256" key="5">
    <source>
        <dbReference type="ARBA" id="ARBA00022705"/>
    </source>
</evidence>
<evidence type="ECO:0000256" key="8">
    <source>
        <dbReference type="ARBA" id="ARBA00022833"/>
    </source>
</evidence>
<dbReference type="Pfam" id="PF03119">
    <property type="entry name" value="DNA_ligase_ZBD"/>
    <property type="match status" value="1"/>
</dbReference>
<keyword evidence="18" id="KW-1185">Reference proteome</keyword>
<keyword evidence="4 14" id="KW-0436">Ligase</keyword>
<dbReference type="InterPro" id="IPR001357">
    <property type="entry name" value="BRCT_dom"/>
</dbReference>
<feature type="domain" description="BRCT" evidence="16">
    <location>
        <begin position="607"/>
        <end position="690"/>
    </location>
</feature>
<dbReference type="Gene3D" id="6.20.10.30">
    <property type="match status" value="1"/>
</dbReference>
<dbReference type="CDD" id="cd00114">
    <property type="entry name" value="LIGANc"/>
    <property type="match status" value="1"/>
</dbReference>
<dbReference type="Gene3D" id="2.40.50.140">
    <property type="entry name" value="Nucleic acid-binding proteins"/>
    <property type="match status" value="1"/>
</dbReference>
<feature type="binding site" evidence="14">
    <location>
        <begin position="33"/>
        <end position="37"/>
    </location>
    <ligand>
        <name>NAD(+)</name>
        <dbReference type="ChEBI" id="CHEBI:57540"/>
    </ligand>
</feature>
<keyword evidence="10 14" id="KW-0520">NAD</keyword>
<dbReference type="Pfam" id="PF00533">
    <property type="entry name" value="BRCT"/>
    <property type="match status" value="1"/>
</dbReference>
<dbReference type="FunFam" id="3.30.470.30:FF:000001">
    <property type="entry name" value="DNA ligase"/>
    <property type="match status" value="1"/>
</dbReference>
<dbReference type="SUPFAM" id="SSF47781">
    <property type="entry name" value="RuvA domain 2-like"/>
    <property type="match status" value="1"/>
</dbReference>
<dbReference type="InterPro" id="IPR036420">
    <property type="entry name" value="BRCT_dom_sf"/>
</dbReference>
<dbReference type="InterPro" id="IPR001679">
    <property type="entry name" value="DNA_ligase"/>
</dbReference>
<dbReference type="GO" id="GO:0006281">
    <property type="term" value="P:DNA repair"/>
    <property type="evidence" value="ECO:0007669"/>
    <property type="project" value="UniProtKB-KW"/>
</dbReference>
<name>A0A502KSK8_9GAMM</name>
<reference evidence="17 18" key="1">
    <citation type="submission" date="2019-01" db="EMBL/GenBank/DDBJ databases">
        <title>Litorilituus lipolytica sp. nov., isolated from intertidal sand of the Yellow Sea in China.</title>
        <authorList>
            <person name="Liu A."/>
        </authorList>
    </citation>
    <scope>NUCLEOTIDE SEQUENCE [LARGE SCALE GENOMIC DNA]</scope>
    <source>
        <strain evidence="17 18">RZ04</strain>
    </source>
</reference>
<dbReference type="Pfam" id="PF03120">
    <property type="entry name" value="OB_DNA_ligase"/>
    <property type="match status" value="1"/>
</dbReference>
<sequence>MTTMPQSRVHELHQLINQYNHQYYVLDEPTVPDAEYDRLMNELIALEKENPALKSIDSPSQKVGGEALKSFSQVTHQLPMLSLDNVFDLADFHAFVKRIKDRLATSNTLQFCAEPKLDGLAVSLRYEQGVFVQAATRGDGTVGENITQNIRTIKSIPLKLQGELGVDYPEIVEVRGEVFMPKASFEQLNELAKKRDEKVFANPRNAAAGSLRQLDSKVTAKRNLAFYAYSLGFVGESAIETAEPSAVLEKFFANSHYQRLCQIKALGLPMCPEVKLLASEDDCEAFYEDILTKREQLSYEIDGTVLKVDDISLQKQLGFVARAPRWAIAFKFPAQEELTVVEDVEFQVGRTGAITPVARLKPVFVGGVTVSNATLHNQDEIQRLGLKISDTVIIRRAGDVIPQIVSVVLDKRPENAVGVDFPATCPVCDSKVAKAEGEAVLRCTAGLFCEAQRKEAIKHFASRKAHDVDGLGDKLVEQLVDEKLISTPVDLFNLNEIQISTMERMGQKSAKNLINALDQAKKTTLAKFVYGLGIREVGEATAANLAQHFLTLDAIKSADSDTLQQVDDVGVIVAKNIVSFFKESHNMTIVEQLADIMTWPEIVKKEAGTSPLEEQTFVLTGTLSQMGRNEAKAALQSLGAKVSGSVSKKTHYLVAGEKAGSKLTKAQDLGVEVLTEEDMLALLKQHGIAV</sequence>
<gene>
    <name evidence="14 17" type="primary">ligA</name>
    <name evidence="17" type="ORF">EPA86_11100</name>
</gene>
<accession>A0A502KSK8</accession>
<keyword evidence="8 14" id="KW-0862">Zinc</keyword>
<dbReference type="Gene3D" id="1.10.287.610">
    <property type="entry name" value="Helix hairpin bin"/>
    <property type="match status" value="1"/>
</dbReference>
<dbReference type="PROSITE" id="PS01056">
    <property type="entry name" value="DNA_LIGASE_N2"/>
    <property type="match status" value="1"/>
</dbReference>
<keyword evidence="11 14" id="KW-0234">DNA repair</keyword>
<dbReference type="InterPro" id="IPR004149">
    <property type="entry name" value="Znf_DNAligase_C4"/>
</dbReference>
<evidence type="ECO:0000256" key="4">
    <source>
        <dbReference type="ARBA" id="ARBA00022598"/>
    </source>
</evidence>
<dbReference type="PROSITE" id="PS50172">
    <property type="entry name" value="BRCT"/>
    <property type="match status" value="1"/>
</dbReference>
<dbReference type="FunFam" id="2.40.50.140:FF:000012">
    <property type="entry name" value="DNA ligase"/>
    <property type="match status" value="1"/>
</dbReference>
<evidence type="ECO:0000256" key="1">
    <source>
        <dbReference type="ARBA" id="ARBA00004067"/>
    </source>
</evidence>
<comment type="catalytic activity">
    <reaction evidence="12 14 15">
        <text>NAD(+) + (deoxyribonucleotide)n-3'-hydroxyl + 5'-phospho-(deoxyribonucleotide)m = (deoxyribonucleotide)n+m + AMP + beta-nicotinamide D-nucleotide.</text>
        <dbReference type="EC" id="6.5.1.2"/>
    </reaction>
</comment>
<dbReference type="InterPro" id="IPR013840">
    <property type="entry name" value="DNAligase_N"/>
</dbReference>
<dbReference type="EMBL" id="SAWY01000021">
    <property type="protein sequence ID" value="TPH14638.1"/>
    <property type="molecule type" value="Genomic_DNA"/>
</dbReference>
<dbReference type="OrthoDB" id="9759736at2"/>
<evidence type="ECO:0000256" key="10">
    <source>
        <dbReference type="ARBA" id="ARBA00023027"/>
    </source>
</evidence>
<dbReference type="CDD" id="cd17748">
    <property type="entry name" value="BRCT_DNA_ligase_like"/>
    <property type="match status" value="1"/>
</dbReference>
<dbReference type="EC" id="6.5.1.2" evidence="2 14"/>
<organism evidence="17 18">
    <name type="scientific">Litorilituus lipolyticus</name>
    <dbReference type="NCBI Taxonomy" id="2491017"/>
    <lineage>
        <taxon>Bacteria</taxon>
        <taxon>Pseudomonadati</taxon>
        <taxon>Pseudomonadota</taxon>
        <taxon>Gammaproteobacteria</taxon>
        <taxon>Alteromonadales</taxon>
        <taxon>Colwelliaceae</taxon>
        <taxon>Litorilituus</taxon>
    </lineage>
</organism>
<protein>
    <recommendedName>
        <fullName evidence="3 14">DNA ligase</fullName>
        <ecNumber evidence="2 14">6.5.1.2</ecNumber>
    </recommendedName>
    <alternativeName>
        <fullName evidence="14">Polydeoxyribonucleotide synthase [NAD(+)]</fullName>
    </alternativeName>
</protein>
<dbReference type="SUPFAM" id="SSF50249">
    <property type="entry name" value="Nucleic acid-binding proteins"/>
    <property type="match status" value="1"/>
</dbReference>
<evidence type="ECO:0000256" key="6">
    <source>
        <dbReference type="ARBA" id="ARBA00022723"/>
    </source>
</evidence>
<dbReference type="SUPFAM" id="SSF56091">
    <property type="entry name" value="DNA ligase/mRNA capping enzyme, catalytic domain"/>
    <property type="match status" value="1"/>
</dbReference>
<evidence type="ECO:0000256" key="15">
    <source>
        <dbReference type="RuleBase" id="RU000618"/>
    </source>
</evidence>
<dbReference type="PANTHER" id="PTHR23389:SF9">
    <property type="entry name" value="DNA LIGASE"/>
    <property type="match status" value="1"/>
</dbReference>
<evidence type="ECO:0000256" key="7">
    <source>
        <dbReference type="ARBA" id="ARBA00022763"/>
    </source>
</evidence>
<evidence type="ECO:0000256" key="11">
    <source>
        <dbReference type="ARBA" id="ARBA00023204"/>
    </source>
</evidence>
<feature type="binding site" evidence="14">
    <location>
        <begin position="82"/>
        <end position="83"/>
    </location>
    <ligand>
        <name>NAD(+)</name>
        <dbReference type="ChEBI" id="CHEBI:57540"/>
    </ligand>
</feature>
<feature type="binding site" evidence="14">
    <location>
        <position position="449"/>
    </location>
    <ligand>
        <name>Zn(2+)</name>
        <dbReference type="ChEBI" id="CHEBI:29105"/>
    </ligand>
</feature>
<feature type="binding site" evidence="14">
    <location>
        <position position="425"/>
    </location>
    <ligand>
        <name>Zn(2+)</name>
        <dbReference type="ChEBI" id="CHEBI:29105"/>
    </ligand>
</feature>
<dbReference type="SMART" id="SM00278">
    <property type="entry name" value="HhH1"/>
    <property type="match status" value="3"/>
</dbReference>
<dbReference type="Proteomes" id="UP000315303">
    <property type="component" value="Unassembled WGS sequence"/>
</dbReference>
<dbReference type="Pfam" id="PF14520">
    <property type="entry name" value="HHH_5"/>
    <property type="match status" value="1"/>
</dbReference>
<dbReference type="GO" id="GO:0046872">
    <property type="term" value="F:metal ion binding"/>
    <property type="evidence" value="ECO:0007669"/>
    <property type="project" value="UniProtKB-KW"/>
</dbReference>
<keyword evidence="14" id="KW-0464">Manganese</keyword>
<evidence type="ECO:0000256" key="3">
    <source>
        <dbReference type="ARBA" id="ARBA00013308"/>
    </source>
</evidence>
<dbReference type="HAMAP" id="MF_01588">
    <property type="entry name" value="DNA_ligase_A"/>
    <property type="match status" value="1"/>
</dbReference>
<feature type="binding site" evidence="14">
    <location>
        <position position="177"/>
    </location>
    <ligand>
        <name>NAD(+)</name>
        <dbReference type="ChEBI" id="CHEBI:57540"/>
    </ligand>
</feature>
<comment type="cofactor">
    <cofactor evidence="14">
        <name>Mg(2+)</name>
        <dbReference type="ChEBI" id="CHEBI:18420"/>
    </cofactor>
    <cofactor evidence="14">
        <name>Mn(2+)</name>
        <dbReference type="ChEBI" id="CHEBI:29035"/>
    </cofactor>
</comment>
<dbReference type="RefSeq" id="WP_140603566.1">
    <property type="nucleotide sequence ID" value="NZ_SAWY01000021.1"/>
</dbReference>
<evidence type="ECO:0000256" key="12">
    <source>
        <dbReference type="ARBA" id="ARBA00034005"/>
    </source>
</evidence>
<feature type="binding site" evidence="14">
    <location>
        <position position="428"/>
    </location>
    <ligand>
        <name>Zn(2+)</name>
        <dbReference type="ChEBI" id="CHEBI:29105"/>
    </ligand>
</feature>
<evidence type="ECO:0000256" key="2">
    <source>
        <dbReference type="ARBA" id="ARBA00012722"/>
    </source>
</evidence>
<evidence type="ECO:0000259" key="16">
    <source>
        <dbReference type="PROSITE" id="PS50172"/>
    </source>
</evidence>
<feature type="active site" description="N6-AMP-lysine intermediate" evidence="14">
    <location>
        <position position="116"/>
    </location>
</feature>
<comment type="similarity">
    <text evidence="13 14">Belongs to the NAD-dependent DNA ligase family. LigA subfamily.</text>
</comment>
<evidence type="ECO:0000313" key="18">
    <source>
        <dbReference type="Proteomes" id="UP000315303"/>
    </source>
</evidence>
<keyword evidence="7 14" id="KW-0227">DNA damage</keyword>
<dbReference type="Pfam" id="PF12826">
    <property type="entry name" value="HHH_2"/>
    <property type="match status" value="1"/>
</dbReference>
<dbReference type="Gene3D" id="3.40.50.10190">
    <property type="entry name" value="BRCT domain"/>
    <property type="match status" value="1"/>
</dbReference>
<dbReference type="SUPFAM" id="SSF52113">
    <property type="entry name" value="BRCT domain"/>
    <property type="match status" value="1"/>
</dbReference>
<feature type="binding site" evidence="14">
    <location>
        <position position="114"/>
    </location>
    <ligand>
        <name>NAD(+)</name>
        <dbReference type="ChEBI" id="CHEBI:57540"/>
    </ligand>
</feature>
<dbReference type="PIRSF" id="PIRSF001604">
    <property type="entry name" value="LigA"/>
    <property type="match status" value="1"/>
</dbReference>
<feature type="binding site" evidence="14">
    <location>
        <position position="331"/>
    </location>
    <ligand>
        <name>NAD(+)</name>
        <dbReference type="ChEBI" id="CHEBI:57540"/>
    </ligand>
</feature>
<dbReference type="InterPro" id="IPR033136">
    <property type="entry name" value="DNA_ligase_CS"/>
</dbReference>
<keyword evidence="5 14" id="KW-0235">DNA replication</keyword>
<comment type="caution">
    <text evidence="14">Lacks conserved residue(s) required for the propagation of feature annotation.</text>
</comment>
<dbReference type="FunFam" id="1.10.287.610:FF:000002">
    <property type="entry name" value="DNA ligase"/>
    <property type="match status" value="1"/>
</dbReference>
<dbReference type="FunFam" id="1.10.150.20:FF:000007">
    <property type="entry name" value="DNA ligase"/>
    <property type="match status" value="1"/>
</dbReference>
<feature type="binding site" evidence="14">
    <location>
        <position position="137"/>
    </location>
    <ligand>
        <name>NAD(+)</name>
        <dbReference type="ChEBI" id="CHEBI:57540"/>
    </ligand>
</feature>
<dbReference type="GO" id="GO:0005829">
    <property type="term" value="C:cytosol"/>
    <property type="evidence" value="ECO:0007669"/>
    <property type="project" value="TreeGrafter"/>
</dbReference>
<dbReference type="Gene3D" id="1.10.150.20">
    <property type="entry name" value="5' to 3' exonuclease, C-terminal subdomain"/>
    <property type="match status" value="2"/>
</dbReference>
<dbReference type="InterPro" id="IPR041663">
    <property type="entry name" value="DisA/LigA_HHH"/>
</dbReference>
<comment type="function">
    <text evidence="1 14">DNA ligase that catalyzes the formation of phosphodiester linkages between 5'-phosphoryl and 3'-hydroxyl groups in double-stranded DNA using NAD as a coenzyme and as the energy source for the reaction. It is essential for DNA replication and repair of damaged DNA.</text>
</comment>
<dbReference type="InterPro" id="IPR012340">
    <property type="entry name" value="NA-bd_OB-fold"/>
</dbReference>
<dbReference type="FunFam" id="1.10.150.20:FF:000006">
    <property type="entry name" value="DNA ligase"/>
    <property type="match status" value="1"/>
</dbReference>
<dbReference type="Gene3D" id="3.30.470.30">
    <property type="entry name" value="DNA ligase/mRNA capping enzyme"/>
    <property type="match status" value="1"/>
</dbReference>
<evidence type="ECO:0000256" key="14">
    <source>
        <dbReference type="HAMAP-Rule" id="MF_01588"/>
    </source>
</evidence>